<proteinExistence type="predicted"/>
<gene>
    <name evidence="2" type="ORF">LLUT_LOCUS13689</name>
</gene>
<dbReference type="AlphaFoldDB" id="A0AAV1WUD2"/>
<evidence type="ECO:0000256" key="1">
    <source>
        <dbReference type="SAM" id="MobiDB-lite"/>
    </source>
</evidence>
<feature type="compositionally biased region" description="Basic and acidic residues" evidence="1">
    <location>
        <begin position="33"/>
        <end position="42"/>
    </location>
</feature>
<keyword evidence="3" id="KW-1185">Reference proteome</keyword>
<sequence length="102" mass="11537">MGHAGLILSFIFFPKSNKEKSNVASEQDSGEDNESKSLKGHLDNPDIFAARIHRMPELGLNVDEDEAAGDDADLKRMEIRRARWRKLTDCVSQYSMLPHHSI</sequence>
<evidence type="ECO:0000313" key="2">
    <source>
        <dbReference type="EMBL" id="CAL0312629.1"/>
    </source>
</evidence>
<reference evidence="2 3" key="1">
    <citation type="submission" date="2024-03" db="EMBL/GenBank/DDBJ databases">
        <authorList>
            <person name="Martinez-Hernandez J."/>
        </authorList>
    </citation>
    <scope>NUCLEOTIDE SEQUENCE [LARGE SCALE GENOMIC DNA]</scope>
</reference>
<protein>
    <submittedName>
        <fullName evidence="2">Uncharacterized protein</fullName>
    </submittedName>
</protein>
<dbReference type="Proteomes" id="UP001497480">
    <property type="component" value="Unassembled WGS sequence"/>
</dbReference>
<name>A0AAV1WUD2_LUPLU</name>
<accession>A0AAV1WUD2</accession>
<comment type="caution">
    <text evidence="2">The sequence shown here is derived from an EMBL/GenBank/DDBJ whole genome shotgun (WGS) entry which is preliminary data.</text>
</comment>
<evidence type="ECO:0000313" key="3">
    <source>
        <dbReference type="Proteomes" id="UP001497480"/>
    </source>
</evidence>
<organism evidence="2 3">
    <name type="scientific">Lupinus luteus</name>
    <name type="common">European yellow lupine</name>
    <dbReference type="NCBI Taxonomy" id="3873"/>
    <lineage>
        <taxon>Eukaryota</taxon>
        <taxon>Viridiplantae</taxon>
        <taxon>Streptophyta</taxon>
        <taxon>Embryophyta</taxon>
        <taxon>Tracheophyta</taxon>
        <taxon>Spermatophyta</taxon>
        <taxon>Magnoliopsida</taxon>
        <taxon>eudicotyledons</taxon>
        <taxon>Gunneridae</taxon>
        <taxon>Pentapetalae</taxon>
        <taxon>rosids</taxon>
        <taxon>fabids</taxon>
        <taxon>Fabales</taxon>
        <taxon>Fabaceae</taxon>
        <taxon>Papilionoideae</taxon>
        <taxon>50 kb inversion clade</taxon>
        <taxon>genistoids sensu lato</taxon>
        <taxon>core genistoids</taxon>
        <taxon>Genisteae</taxon>
        <taxon>Lupinus</taxon>
    </lineage>
</organism>
<dbReference type="EMBL" id="CAXHTB010000009">
    <property type="protein sequence ID" value="CAL0312629.1"/>
    <property type="molecule type" value="Genomic_DNA"/>
</dbReference>
<feature type="region of interest" description="Disordered" evidence="1">
    <location>
        <begin position="18"/>
        <end position="42"/>
    </location>
</feature>